<dbReference type="OrthoDB" id="9796171at2"/>
<evidence type="ECO:0000259" key="3">
    <source>
        <dbReference type="PROSITE" id="PS51186"/>
    </source>
</evidence>
<dbReference type="GO" id="GO:0016747">
    <property type="term" value="F:acyltransferase activity, transferring groups other than amino-acyl groups"/>
    <property type="evidence" value="ECO:0007669"/>
    <property type="project" value="InterPro"/>
</dbReference>
<evidence type="ECO:0000313" key="4">
    <source>
        <dbReference type="EMBL" id="SCC73126.1"/>
    </source>
</evidence>
<keyword evidence="1" id="KW-0808">Transferase</keyword>
<gene>
    <name evidence="4" type="ORF">GA0116959_11570</name>
</gene>
<dbReference type="AlphaFoldDB" id="A0A1C4GYA5"/>
<dbReference type="EMBL" id="FMBK01000015">
    <property type="protein sequence ID" value="SCC73126.1"/>
    <property type="molecule type" value="Genomic_DNA"/>
</dbReference>
<dbReference type="Gene3D" id="3.40.630.30">
    <property type="match status" value="1"/>
</dbReference>
<dbReference type="Pfam" id="PF13673">
    <property type="entry name" value="Acetyltransf_10"/>
    <property type="match status" value="1"/>
</dbReference>
<evidence type="ECO:0000256" key="2">
    <source>
        <dbReference type="ARBA" id="ARBA00023315"/>
    </source>
</evidence>
<dbReference type="Proteomes" id="UP000243661">
    <property type="component" value="Unassembled WGS sequence"/>
</dbReference>
<sequence length="146" mass="16635">MLATDFKIYAGSWAELEKDAKHIREQVFIQEQEIAAQDEWDTDDAVSLHFIVYDENQAIATARLLKNNSVGRVAVLKTYRGLGIGKLLMQAIIEQAKQQERDFLKLSAQVHALPFYAQLGFKQEGVEYLDCGIPHIDMRQGFTSFK</sequence>
<keyword evidence="2" id="KW-0012">Acyltransferase</keyword>
<proteinExistence type="predicted"/>
<dbReference type="InterPro" id="IPR050680">
    <property type="entry name" value="YpeA/RimI_acetyltransf"/>
</dbReference>
<dbReference type="PANTHER" id="PTHR43420">
    <property type="entry name" value="ACETYLTRANSFERASE"/>
    <property type="match status" value="1"/>
</dbReference>
<protein>
    <recommendedName>
        <fullName evidence="3">N-acetyltransferase domain-containing protein</fullName>
    </recommendedName>
</protein>
<dbReference type="RefSeq" id="WP_092720970.1">
    <property type="nucleotide sequence ID" value="NZ_FMBK01000015.1"/>
</dbReference>
<dbReference type="PROSITE" id="PS51186">
    <property type="entry name" value="GNAT"/>
    <property type="match status" value="1"/>
</dbReference>
<dbReference type="InterPro" id="IPR000182">
    <property type="entry name" value="GNAT_dom"/>
</dbReference>
<feature type="domain" description="N-acetyltransferase" evidence="3">
    <location>
        <begin position="6"/>
        <end position="143"/>
    </location>
</feature>
<dbReference type="InterPro" id="IPR016181">
    <property type="entry name" value="Acyl_CoA_acyltransferase"/>
</dbReference>
<organism evidence="4 5">
    <name type="scientific">Acinetobacter albensis</name>
    <dbReference type="NCBI Taxonomy" id="1673609"/>
    <lineage>
        <taxon>Bacteria</taxon>
        <taxon>Pseudomonadati</taxon>
        <taxon>Pseudomonadota</taxon>
        <taxon>Gammaproteobacteria</taxon>
        <taxon>Moraxellales</taxon>
        <taxon>Moraxellaceae</taxon>
        <taxon>Acinetobacter</taxon>
    </lineage>
</organism>
<evidence type="ECO:0000313" key="5">
    <source>
        <dbReference type="Proteomes" id="UP000243661"/>
    </source>
</evidence>
<reference evidence="4 5" key="1">
    <citation type="submission" date="2016-08" db="EMBL/GenBank/DDBJ databases">
        <authorList>
            <person name="Seilhamer J.J."/>
        </authorList>
    </citation>
    <scope>NUCLEOTIDE SEQUENCE [LARGE SCALE GENOMIC DNA]</scope>
    <source>
        <strain evidence="4 5">ANC 4874</strain>
    </source>
</reference>
<name>A0A1C4GYA5_9GAMM</name>
<dbReference type="SUPFAM" id="SSF55729">
    <property type="entry name" value="Acyl-CoA N-acyltransferases (Nat)"/>
    <property type="match status" value="1"/>
</dbReference>
<evidence type="ECO:0000256" key="1">
    <source>
        <dbReference type="ARBA" id="ARBA00022679"/>
    </source>
</evidence>
<accession>A0A1C4GYA5</accession>
<dbReference type="CDD" id="cd04301">
    <property type="entry name" value="NAT_SF"/>
    <property type="match status" value="1"/>
</dbReference>
<dbReference type="PANTHER" id="PTHR43420:SF47">
    <property type="entry name" value="N-ACETYLTRANSFERASE DOMAIN-CONTAINING PROTEIN"/>
    <property type="match status" value="1"/>
</dbReference>